<dbReference type="RefSeq" id="WP_062022677.1">
    <property type="nucleotide sequence ID" value="NZ_LQQC01000012.1"/>
</dbReference>
<keyword evidence="4 5" id="KW-0732">Signal</keyword>
<proteinExistence type="inferred from homology"/>
<evidence type="ECO:0000259" key="6">
    <source>
        <dbReference type="Pfam" id="PF00496"/>
    </source>
</evidence>
<dbReference type="GO" id="GO:0015833">
    <property type="term" value="P:peptide transport"/>
    <property type="evidence" value="ECO:0007669"/>
    <property type="project" value="TreeGrafter"/>
</dbReference>
<sequence length="544" mass="59500">MAVKKRAAGLVAAAAALALGLSACSSSTTGGSDSGEGGALSVGTTDKVTVLDPAGSYDNGSFFVMQQVFPFLMEYKPGTSEIREGIAESADFVKPNEYEVKLKKDLKFANGNDLTASDVKFSFERQTKIQDPNGPASLLTAIESIDTPDDHTVVFKLNRENDQTFPLVLAGPAGPVVDEDVFAADAITKDDEIVKGKAFAGPYEISTYKFNELVTYKKYDGYNGGGDEAKSAEVQMKYYSDANNMKLDVEKGSIDVAYRSLSPTDIADLEGKDNLTVHKGPGGEIRYIVFNFDTMPHGAKSENPDEKKALAIRQAMASSIDRAAIAKDVYKDTYQPLYSYVPEGMQGANESLKGLYGDKQGGADADAAKKFLEDAGVETPVNIKLQYNPDHYGPSSGDEYAAVKKQLEDTDLFKVDLQSTEWVQYAKDRSNDVYPMYQLGWFPDYSDGDNYLVPFFYNTEEEPAFLANHFQDDSINKKLLEQVSQPDAGKREQLISDIQDDLAKQLPTLPLLQGNQIAVADKNVKGVDETLDPSFQFRLSMLSK</sequence>
<dbReference type="Gene3D" id="3.40.190.10">
    <property type="entry name" value="Periplasmic binding protein-like II"/>
    <property type="match status" value="1"/>
</dbReference>
<dbReference type="PIRSF" id="PIRSF002741">
    <property type="entry name" value="MppA"/>
    <property type="match status" value="1"/>
</dbReference>
<dbReference type="GO" id="GO:0043190">
    <property type="term" value="C:ATP-binding cassette (ABC) transporter complex"/>
    <property type="evidence" value="ECO:0007669"/>
    <property type="project" value="InterPro"/>
</dbReference>
<dbReference type="EMBL" id="LQQC01000012">
    <property type="protein sequence ID" value="KXZ57317.1"/>
    <property type="molecule type" value="Genomic_DNA"/>
</dbReference>
<evidence type="ECO:0000256" key="4">
    <source>
        <dbReference type="ARBA" id="ARBA00022729"/>
    </source>
</evidence>
<comment type="similarity">
    <text evidence="2">Belongs to the bacterial solute-binding protein 5 family.</text>
</comment>
<evidence type="ECO:0000313" key="8">
    <source>
        <dbReference type="Proteomes" id="UP000243589"/>
    </source>
</evidence>
<dbReference type="GO" id="GO:0030313">
    <property type="term" value="C:cell envelope"/>
    <property type="evidence" value="ECO:0007669"/>
    <property type="project" value="UniProtKB-SubCell"/>
</dbReference>
<evidence type="ECO:0000313" key="7">
    <source>
        <dbReference type="EMBL" id="KXZ57317.1"/>
    </source>
</evidence>
<dbReference type="PANTHER" id="PTHR30290">
    <property type="entry name" value="PERIPLASMIC BINDING COMPONENT OF ABC TRANSPORTER"/>
    <property type="match status" value="1"/>
</dbReference>
<keyword evidence="8" id="KW-1185">Reference proteome</keyword>
<evidence type="ECO:0000256" key="2">
    <source>
        <dbReference type="ARBA" id="ARBA00005695"/>
    </source>
</evidence>
<dbReference type="InterPro" id="IPR039424">
    <property type="entry name" value="SBP_5"/>
</dbReference>
<dbReference type="InterPro" id="IPR000914">
    <property type="entry name" value="SBP_5_dom"/>
</dbReference>
<organism evidence="7 8">
    <name type="scientific">Brevibacterium ravenspurgense</name>
    <dbReference type="NCBI Taxonomy" id="479117"/>
    <lineage>
        <taxon>Bacteria</taxon>
        <taxon>Bacillati</taxon>
        <taxon>Actinomycetota</taxon>
        <taxon>Actinomycetes</taxon>
        <taxon>Micrococcales</taxon>
        <taxon>Brevibacteriaceae</taxon>
        <taxon>Brevibacterium</taxon>
    </lineage>
</organism>
<gene>
    <name evidence="7" type="primary">dppA</name>
    <name evidence="7" type="ORF">Bravens_01837</name>
</gene>
<dbReference type="PROSITE" id="PS51257">
    <property type="entry name" value="PROKAR_LIPOPROTEIN"/>
    <property type="match status" value="1"/>
</dbReference>
<keyword evidence="3" id="KW-0813">Transport</keyword>
<dbReference type="AlphaFoldDB" id="A0A150H5C0"/>
<dbReference type="SUPFAM" id="SSF53850">
    <property type="entry name" value="Periplasmic binding protein-like II"/>
    <property type="match status" value="1"/>
</dbReference>
<dbReference type="GO" id="GO:1904680">
    <property type="term" value="F:peptide transmembrane transporter activity"/>
    <property type="evidence" value="ECO:0007669"/>
    <property type="project" value="TreeGrafter"/>
</dbReference>
<feature type="signal peptide" evidence="5">
    <location>
        <begin position="1"/>
        <end position="23"/>
    </location>
</feature>
<evidence type="ECO:0000256" key="1">
    <source>
        <dbReference type="ARBA" id="ARBA00004196"/>
    </source>
</evidence>
<reference evidence="7 8" key="1">
    <citation type="submission" date="2016-01" db="EMBL/GenBank/DDBJ databases">
        <title>Use of Whole Genome Sequencing to ascertain that Brevibacterium massiliense (Roux, Raoult 2009) is a later heterotypic synonym of Brevibacterium ravenspurgense (Mages 2008).</title>
        <authorList>
            <person name="Bernier A.-M."/>
            <person name="Burdz T."/>
            <person name="Huynh C."/>
            <person name="Pachecho A.L."/>
            <person name="Wiebe D."/>
            <person name="Bonner C."/>
            <person name="Bernard K."/>
        </authorList>
    </citation>
    <scope>NUCLEOTIDE SEQUENCE [LARGE SCALE GENOMIC DNA]</scope>
    <source>
        <strain evidence="7 8">CCUG56047</strain>
    </source>
</reference>
<dbReference type="Proteomes" id="UP000243589">
    <property type="component" value="Unassembled WGS sequence"/>
</dbReference>
<feature type="chain" id="PRO_5039133749" evidence="5">
    <location>
        <begin position="24"/>
        <end position="544"/>
    </location>
</feature>
<comment type="caution">
    <text evidence="7">The sequence shown here is derived from an EMBL/GenBank/DDBJ whole genome shotgun (WGS) entry which is preliminary data.</text>
</comment>
<evidence type="ECO:0000256" key="3">
    <source>
        <dbReference type="ARBA" id="ARBA00022448"/>
    </source>
</evidence>
<evidence type="ECO:0000256" key="5">
    <source>
        <dbReference type="SAM" id="SignalP"/>
    </source>
</evidence>
<dbReference type="PANTHER" id="PTHR30290:SF10">
    <property type="entry name" value="PERIPLASMIC OLIGOPEPTIDE-BINDING PROTEIN-RELATED"/>
    <property type="match status" value="1"/>
</dbReference>
<feature type="domain" description="Solute-binding protein family 5" evidence="6">
    <location>
        <begin position="82"/>
        <end position="460"/>
    </location>
</feature>
<dbReference type="Gene3D" id="3.10.105.10">
    <property type="entry name" value="Dipeptide-binding Protein, Domain 3"/>
    <property type="match status" value="1"/>
</dbReference>
<comment type="subcellular location">
    <subcellularLocation>
        <location evidence="1">Cell envelope</location>
    </subcellularLocation>
</comment>
<dbReference type="GO" id="GO:0042597">
    <property type="term" value="C:periplasmic space"/>
    <property type="evidence" value="ECO:0007669"/>
    <property type="project" value="UniProtKB-ARBA"/>
</dbReference>
<name>A0A150H5C0_9MICO</name>
<protein>
    <submittedName>
        <fullName evidence="7">Periplasmic dipeptide transport protein</fullName>
    </submittedName>
</protein>
<dbReference type="Gene3D" id="3.90.76.10">
    <property type="entry name" value="Dipeptide-binding Protein, Domain 1"/>
    <property type="match status" value="1"/>
</dbReference>
<dbReference type="InterPro" id="IPR030678">
    <property type="entry name" value="Peptide/Ni-bd"/>
</dbReference>
<accession>A0A150H5C0</accession>
<dbReference type="Pfam" id="PF00496">
    <property type="entry name" value="SBP_bac_5"/>
    <property type="match status" value="1"/>
</dbReference>
<dbReference type="PATRIC" id="fig|479117.4.peg.1820"/>